<dbReference type="SUPFAM" id="SSF52540">
    <property type="entry name" value="P-loop containing nucleoside triphosphate hydrolases"/>
    <property type="match status" value="1"/>
</dbReference>
<dbReference type="EMBL" id="RBPY01000205">
    <property type="protein sequence ID" value="RMO67327.1"/>
    <property type="molecule type" value="Genomic_DNA"/>
</dbReference>
<gene>
    <name evidence="1" type="ORF">ALQ36_01497</name>
</gene>
<evidence type="ECO:0000313" key="1">
    <source>
        <dbReference type="EMBL" id="RMO67327.1"/>
    </source>
</evidence>
<sequence length="1512" mass="168829">MATPMIDFRAIRTHHGSQHAGFEALVCQFAALESRGGVPFHRKGAGADAGLECYRIEPNGSETGWQAKYFFELGSGEAGQLKDSFENAAAKHPALATFIVCIPFDLSDGRVEGRKSERDRWDDWVIARQASIAPRIVEIQLWGGFQLTERLSRNDPLYVGRRTYWFDLPHFGCEWFKDRFAISRAALGRRYTPELNIELPIRQALVAFARDPDFACKIIGWADDLDEARHRSLRSIGAALGGTCDIDFTALGDQMAAISSAIRGVPLGPANLIPFGEWSALLAIATAALNRCRSGIWELRRQPGAGQDSGRDGLHFAEHLREVIDRVVEEINAPSTNFANSHRLLLSGEAGVGKSHLLADVAEHHVAQGFPAVLMLGGAFSDAEPWRQIAEQLGLTNTPPDAILGAFDSAAEAAGTRALVMVDAINERNGVAVWSERLAAFLAVADRFEHIAVLVSCRSTFIPYIVRDLDTTTLPRLEHPGFAGRAAEAARRYLDQRGIVRMAAPHFAPEFENPLFLRTCCDMLERRNENELPRGLAGVSKVFDFYFNAVVETLNLRMGLAPRLKRVEAVLTALTEEMVVAGTGYLSIDAANSIIECLHNSNGLAEKSLFFQLESEGVIAVEPVGDGEEINEMVRFTFERLSDHRIAQRLLNTHVGDGDPAPAFVTGGALASYVTGRGSSRFAGIAEALAVQLPERYGVELIDVVDGKFARWELAHAFQLSLLWRRQDAFTKRTLELVEECADVIGGDAVLETLLAIATEPDNLFNADHLDRWLQPLPMYERDIEWSTRATHIAVDGDGDGAIETLIEWVLANGLEPIELPRARLVAITLAWLTSLSHRWVRDMATKALATLLVNRRDLGAEMIEKFASVDDAYVFDRVLAAAYGAATRNSSDEGLAELARVAFEVVFTNDQLPTHALVRDHARGIVELAASRGVLPADISLDCARPPYPGGRVLETVTEDTLGAYVQNYGGSLLRDEICSSAVEDGDFARYKIDYLAGDFLLLPRSEHGRSMREIYDAWYLEAIKPHPARITAFEQVLEIAARTNSMPTGLSLFLRQAHGEAKKLMEARRASEKKRDATIGEFERLLGEEEIEEFHIRAAGFVRGRMWDERAVAGHPTYAGDRSRHWVAWRAHELGWTPERFAEFDREMAGHDRNEHRVERIGKKYQWIAYHEMTGRLSDTSLVGGNYQDDPELFRGPWQVGSREMDPTILVTRTKQRDSDRQGPTWWSPHFSRWRDDPPESRVAWMEDQSRDVPDPVQQIDVIDPAGRRWLVLDTNVGRNHLAMVDGERVIHRMTWHKVKSILVARDDVERLTEFLTQSADDRDPFPAFDMPRNGYLGEYPWHPAFDTIDGSFEMGSDEAIYTQATVADWRVERSGHDYSIEESFNLTVPAPALMRGLHLRLAEGRSLAYATAESRILFKDPSVDEPGFSAAVVDRDVMRAFLDAERLEIVWVVTGEKSAHGGRRHGNGWGGMLNYRGIYRFDGDSIRGRLEFEKQAPRPEQLAELLAHP</sequence>
<reference evidence="1 2" key="1">
    <citation type="submission" date="2018-08" db="EMBL/GenBank/DDBJ databases">
        <title>Recombination of ecologically and evolutionarily significant loci maintains genetic cohesion in the Pseudomonas syringae species complex.</title>
        <authorList>
            <person name="Dillon M."/>
            <person name="Thakur S."/>
            <person name="Almeida R.N.D."/>
            <person name="Weir B.S."/>
            <person name="Guttman D.S."/>
        </authorList>
    </citation>
    <scope>NUCLEOTIDE SEQUENCE [LARGE SCALE GENOMIC DNA]</scope>
    <source>
        <strain evidence="1 2">ICMP 2732</strain>
    </source>
</reference>
<protein>
    <recommendedName>
        <fullName evidence="3">AAA ATPase</fullName>
    </recommendedName>
</protein>
<comment type="caution">
    <text evidence="1">The sequence shown here is derived from an EMBL/GenBank/DDBJ whole genome shotgun (WGS) entry which is preliminary data.</text>
</comment>
<proteinExistence type="predicted"/>
<evidence type="ECO:0008006" key="3">
    <source>
        <dbReference type="Google" id="ProtNLM"/>
    </source>
</evidence>
<accession>A0A3M5TJ29</accession>
<dbReference type="InterPro" id="IPR027417">
    <property type="entry name" value="P-loop_NTPase"/>
</dbReference>
<dbReference type="Proteomes" id="UP000281350">
    <property type="component" value="Unassembled WGS sequence"/>
</dbReference>
<name>A0A3M5TJ29_9PSED</name>
<evidence type="ECO:0000313" key="2">
    <source>
        <dbReference type="Proteomes" id="UP000281350"/>
    </source>
</evidence>
<dbReference type="RefSeq" id="WP_122279320.1">
    <property type="nucleotide sequence ID" value="NZ_RBPY01000205.1"/>
</dbReference>
<organism evidence="1 2">
    <name type="scientific">Pseudomonas syringae pv. primulae</name>
    <dbReference type="NCBI Taxonomy" id="251707"/>
    <lineage>
        <taxon>Bacteria</taxon>
        <taxon>Pseudomonadati</taxon>
        <taxon>Pseudomonadota</taxon>
        <taxon>Gammaproteobacteria</taxon>
        <taxon>Pseudomonadales</taxon>
        <taxon>Pseudomonadaceae</taxon>
        <taxon>Pseudomonas</taxon>
    </lineage>
</organism>